<comment type="similarity">
    <text evidence="1">Belongs to the FMO family.</text>
</comment>
<organism evidence="5 6">
    <name type="scientific">Phialophora macrospora</name>
    <dbReference type="NCBI Taxonomy" id="1851006"/>
    <lineage>
        <taxon>Eukaryota</taxon>
        <taxon>Fungi</taxon>
        <taxon>Dikarya</taxon>
        <taxon>Ascomycota</taxon>
        <taxon>Pezizomycotina</taxon>
        <taxon>Eurotiomycetes</taxon>
        <taxon>Chaetothyriomycetidae</taxon>
        <taxon>Chaetothyriales</taxon>
        <taxon>Herpotrichiellaceae</taxon>
        <taxon>Phialophora</taxon>
    </lineage>
</organism>
<dbReference type="GO" id="GO:0050660">
    <property type="term" value="F:flavin adenine dinucleotide binding"/>
    <property type="evidence" value="ECO:0007669"/>
    <property type="project" value="InterPro"/>
</dbReference>
<accession>A0A0D2FD19</accession>
<dbReference type="EMBL" id="KN846961">
    <property type="protein sequence ID" value="KIW64785.1"/>
    <property type="molecule type" value="Genomic_DNA"/>
</dbReference>
<keyword evidence="2" id="KW-0285">Flavoprotein</keyword>
<dbReference type="AlphaFoldDB" id="A0A0D2FD19"/>
<evidence type="ECO:0000256" key="2">
    <source>
        <dbReference type="ARBA" id="ARBA00022630"/>
    </source>
</evidence>
<dbReference type="Gene3D" id="3.50.50.60">
    <property type="entry name" value="FAD/NAD(P)-binding domain"/>
    <property type="match status" value="2"/>
</dbReference>
<dbReference type="GO" id="GO:0004499">
    <property type="term" value="F:N,N-dimethylaniline monooxygenase activity"/>
    <property type="evidence" value="ECO:0007669"/>
    <property type="project" value="InterPro"/>
</dbReference>
<dbReference type="InterPro" id="IPR020946">
    <property type="entry name" value="Flavin_mOase-like"/>
</dbReference>
<dbReference type="PRINTS" id="PR00419">
    <property type="entry name" value="ADXRDTASE"/>
</dbReference>
<keyword evidence="3" id="KW-0274">FAD</keyword>
<dbReference type="PANTHER" id="PTHR23023">
    <property type="entry name" value="DIMETHYLANILINE MONOOXYGENASE"/>
    <property type="match status" value="1"/>
</dbReference>
<evidence type="ECO:0008006" key="7">
    <source>
        <dbReference type="Google" id="ProtNLM"/>
    </source>
</evidence>
<evidence type="ECO:0000313" key="5">
    <source>
        <dbReference type="EMBL" id="KIW64785.1"/>
    </source>
</evidence>
<evidence type="ECO:0000256" key="1">
    <source>
        <dbReference type="ARBA" id="ARBA00009183"/>
    </source>
</evidence>
<proteinExistence type="inferred from homology"/>
<gene>
    <name evidence="5" type="ORF">PV04_09694</name>
</gene>
<dbReference type="GO" id="GO:0050661">
    <property type="term" value="F:NADP binding"/>
    <property type="evidence" value="ECO:0007669"/>
    <property type="project" value="InterPro"/>
</dbReference>
<keyword evidence="4" id="KW-0560">Oxidoreductase</keyword>
<reference evidence="5 6" key="1">
    <citation type="submission" date="2015-01" db="EMBL/GenBank/DDBJ databases">
        <title>The Genome Sequence of Capronia semiimmersa CBS27337.</title>
        <authorList>
            <consortium name="The Broad Institute Genomics Platform"/>
            <person name="Cuomo C."/>
            <person name="de Hoog S."/>
            <person name="Gorbushina A."/>
            <person name="Stielow B."/>
            <person name="Teixiera M."/>
            <person name="Abouelleil A."/>
            <person name="Chapman S.B."/>
            <person name="Priest M."/>
            <person name="Young S.K."/>
            <person name="Wortman J."/>
            <person name="Nusbaum C."/>
            <person name="Birren B."/>
        </authorList>
    </citation>
    <scope>NUCLEOTIDE SEQUENCE [LARGE SCALE GENOMIC DNA]</scope>
    <source>
        <strain evidence="5 6">CBS 27337</strain>
    </source>
</reference>
<protein>
    <recommendedName>
        <fullName evidence="7">Thiol-specific monooxygenase</fullName>
    </recommendedName>
</protein>
<dbReference type="InterPro" id="IPR050346">
    <property type="entry name" value="FMO-like"/>
</dbReference>
<name>A0A0D2FD19_9EURO</name>
<keyword evidence="6" id="KW-1185">Reference proteome</keyword>
<dbReference type="SUPFAM" id="SSF51905">
    <property type="entry name" value="FAD/NAD(P)-binding domain"/>
    <property type="match status" value="2"/>
</dbReference>
<dbReference type="Pfam" id="PF00743">
    <property type="entry name" value="FMO-like"/>
    <property type="match status" value="2"/>
</dbReference>
<evidence type="ECO:0000256" key="4">
    <source>
        <dbReference type="ARBA" id="ARBA00023002"/>
    </source>
</evidence>
<evidence type="ECO:0000313" key="6">
    <source>
        <dbReference type="Proteomes" id="UP000054266"/>
    </source>
</evidence>
<evidence type="ECO:0000256" key="3">
    <source>
        <dbReference type="ARBA" id="ARBA00022827"/>
    </source>
</evidence>
<dbReference type="HOGENOM" id="CLU_006909_5_3_1"/>
<dbReference type="InterPro" id="IPR036188">
    <property type="entry name" value="FAD/NAD-bd_sf"/>
</dbReference>
<sequence length="509" mass="57142">MVRSCSRVAVIGSGPAAAITIDALIKEQAFDAVRVFERKGTVGGTWVYASDDAPKIPSLRALLDNCADQPVAIPSSFPCETEVTEAVNSPQWRYSGTAVHEYLHSNLPPQTMCYTQEPIPEILSERTIAQYGSNAPFRHREVIRDWVEDIFIQSGGLDLVEFHTTVERAEKRGDKWVLTLRKAAPGATKNLWWQEVFDAVVVATGHFSIPYIPAIPGMVEYDEKFPGRIKHSKHFRSVDEFSGKKVIIVGGSVSAFDALHEIRLVAQHPVISSLKEPLPAFGWSAFTHPHVVNKPPISQFHPDGRIDFSDGSSEDQVDIILFATGYDFSFPFLPGFDSRIKNRRIRGLYQHVFDIEDPSLSFIGMVAGGLTFRVFEWQAVAVARHLASRARLPAKQQMQKWEQDKIATVGDGMSFYDLSGDFEGYFEGLRLLAGEPAHGAGRTLPKYDPEWKEMFTKVVVRARVQWWDRERRKAEEEIRQAESRQESVGGLVPVPVPVPEDVDRARVRL</sequence>
<dbReference type="Proteomes" id="UP000054266">
    <property type="component" value="Unassembled WGS sequence"/>
</dbReference>